<evidence type="ECO:0000313" key="2">
    <source>
        <dbReference type="Proteomes" id="UP000322267"/>
    </source>
</evidence>
<proteinExistence type="predicted"/>
<sequence>MNNETVTDWLIKNSINNEEINFIETVLTFASSLKTLGSKQDVINRSLQLSFPGKRVMTISNLTFQQFTQILKDNDIDLDSVQLLNHYRSQGICIELCEELLVQRNSKSKKVNQD</sequence>
<dbReference type="EMBL" id="VTEI01000007">
    <property type="protein sequence ID" value="TYS15880.1"/>
    <property type="molecule type" value="Genomic_DNA"/>
</dbReference>
<reference evidence="1 2" key="1">
    <citation type="submission" date="2019-08" db="EMBL/GenBank/DDBJ databases">
        <title>Bacillus genomes from the desert of Cuatro Cienegas, Coahuila.</title>
        <authorList>
            <person name="Olmedo-Alvarez G."/>
        </authorList>
    </citation>
    <scope>NUCLEOTIDE SEQUENCE [LARGE SCALE GENOMIC DNA]</scope>
    <source>
        <strain evidence="1 2">CH34_1T</strain>
    </source>
</reference>
<comment type="caution">
    <text evidence="1">The sequence shown here is derived from an EMBL/GenBank/DDBJ whole genome shotgun (WGS) entry which is preliminary data.</text>
</comment>
<dbReference type="OrthoDB" id="2890157at2"/>
<gene>
    <name evidence="1" type="ORF">FZC78_14955</name>
</gene>
<dbReference type="Proteomes" id="UP000322267">
    <property type="component" value="Unassembled WGS sequence"/>
</dbReference>
<dbReference type="AlphaFoldDB" id="A0A5D4NPQ6"/>
<protein>
    <submittedName>
        <fullName evidence="1">Uncharacterized protein</fullName>
    </submittedName>
</protein>
<name>A0A5D4NPQ6_9BACI</name>
<dbReference type="RefSeq" id="WP_148940750.1">
    <property type="nucleotide sequence ID" value="NZ_VTEI01000007.1"/>
</dbReference>
<evidence type="ECO:0000313" key="1">
    <source>
        <dbReference type="EMBL" id="TYS15880.1"/>
    </source>
</evidence>
<organism evidence="1 2">
    <name type="scientific">Rossellomorea vietnamensis</name>
    <dbReference type="NCBI Taxonomy" id="218284"/>
    <lineage>
        <taxon>Bacteria</taxon>
        <taxon>Bacillati</taxon>
        <taxon>Bacillota</taxon>
        <taxon>Bacilli</taxon>
        <taxon>Bacillales</taxon>
        <taxon>Bacillaceae</taxon>
        <taxon>Rossellomorea</taxon>
    </lineage>
</organism>
<accession>A0A5D4NPQ6</accession>